<accession>A0ABP7XM08</accession>
<protein>
    <recommendedName>
        <fullName evidence="4">4Fe-4S ferredoxin-type domain-containing protein</fullName>
    </recommendedName>
</protein>
<evidence type="ECO:0000313" key="3">
    <source>
        <dbReference type="Proteomes" id="UP001501333"/>
    </source>
</evidence>
<sequence length="73" mass="8511">MYEESVFDTMKPYSYNTIGYGYHATYFLCAVPAMSCNLLCPFKENINHFSYRDIIHNEMENPPHTVKYMAGCP</sequence>
<evidence type="ECO:0000256" key="1">
    <source>
        <dbReference type="SAM" id="Phobius"/>
    </source>
</evidence>
<gene>
    <name evidence="2" type="ORF">GCM10022250_02850</name>
</gene>
<proteinExistence type="predicted"/>
<evidence type="ECO:0000313" key="2">
    <source>
        <dbReference type="EMBL" id="GAA4121364.1"/>
    </source>
</evidence>
<organism evidence="2 3">
    <name type="scientific">Flavobacterium chungbukense</name>
    <dbReference type="NCBI Taxonomy" id="877464"/>
    <lineage>
        <taxon>Bacteria</taxon>
        <taxon>Pseudomonadati</taxon>
        <taxon>Bacteroidota</taxon>
        <taxon>Flavobacteriia</taxon>
        <taxon>Flavobacteriales</taxon>
        <taxon>Flavobacteriaceae</taxon>
        <taxon>Flavobacterium</taxon>
    </lineage>
</organism>
<reference evidence="3" key="1">
    <citation type="journal article" date="2019" name="Int. J. Syst. Evol. Microbiol.">
        <title>The Global Catalogue of Microorganisms (GCM) 10K type strain sequencing project: providing services to taxonomists for standard genome sequencing and annotation.</title>
        <authorList>
            <consortium name="The Broad Institute Genomics Platform"/>
            <consortium name="The Broad Institute Genome Sequencing Center for Infectious Disease"/>
            <person name="Wu L."/>
            <person name="Ma J."/>
        </authorList>
    </citation>
    <scope>NUCLEOTIDE SEQUENCE [LARGE SCALE GENOMIC DNA]</scope>
    <source>
        <strain evidence="3">JCM 17386</strain>
    </source>
</reference>
<keyword evidence="3" id="KW-1185">Reference proteome</keyword>
<keyword evidence="1" id="KW-1133">Transmembrane helix</keyword>
<dbReference type="Proteomes" id="UP001501333">
    <property type="component" value="Unassembled WGS sequence"/>
</dbReference>
<keyword evidence="1" id="KW-0472">Membrane</keyword>
<name>A0ABP7XM08_9FLAO</name>
<keyword evidence="1" id="KW-0812">Transmembrane</keyword>
<feature type="transmembrane region" description="Helical" evidence="1">
    <location>
        <begin position="20"/>
        <end position="42"/>
    </location>
</feature>
<evidence type="ECO:0008006" key="4">
    <source>
        <dbReference type="Google" id="ProtNLM"/>
    </source>
</evidence>
<dbReference type="EMBL" id="BAABAO010000003">
    <property type="protein sequence ID" value="GAA4121364.1"/>
    <property type="molecule type" value="Genomic_DNA"/>
</dbReference>
<comment type="caution">
    <text evidence="2">The sequence shown here is derived from an EMBL/GenBank/DDBJ whole genome shotgun (WGS) entry which is preliminary data.</text>
</comment>